<dbReference type="Gene3D" id="3.40.50.620">
    <property type="entry name" value="HUPs"/>
    <property type="match status" value="1"/>
</dbReference>
<dbReference type="PANTHER" id="PTHR43686:SF1">
    <property type="entry name" value="AMINOTRAN_5 DOMAIN-CONTAINING PROTEIN"/>
    <property type="match status" value="1"/>
</dbReference>
<dbReference type="InterPro" id="IPR014729">
    <property type="entry name" value="Rossmann-like_a/b/a_fold"/>
</dbReference>
<comment type="caution">
    <text evidence="3">The sequence shown here is derived from an EMBL/GenBank/DDBJ whole genome shotgun (WGS) entry which is preliminary data.</text>
</comment>
<evidence type="ECO:0000313" key="3">
    <source>
        <dbReference type="EMBL" id="MPN11462.1"/>
    </source>
</evidence>
<dbReference type="EMBL" id="VSSQ01057680">
    <property type="protein sequence ID" value="MPN11462.1"/>
    <property type="molecule type" value="Genomic_DNA"/>
</dbReference>
<name>A0A645FDD9_9ZZZZ</name>
<gene>
    <name evidence="3" type="primary">ttcA_30</name>
    <name evidence="3" type="ORF">SDC9_158763</name>
</gene>
<evidence type="ECO:0000256" key="1">
    <source>
        <dbReference type="ARBA" id="ARBA00022679"/>
    </source>
</evidence>
<dbReference type="GO" id="GO:0016740">
    <property type="term" value="F:transferase activity"/>
    <property type="evidence" value="ECO:0007669"/>
    <property type="project" value="UniProtKB-KW"/>
</dbReference>
<dbReference type="PANTHER" id="PTHR43686">
    <property type="entry name" value="SULFURTRANSFERASE-RELATED"/>
    <property type="match status" value="1"/>
</dbReference>
<dbReference type="AlphaFoldDB" id="A0A645FDD9"/>
<feature type="domain" description="tRNA(Ile)-lysidine/2-thiocytidine synthase N-terminal" evidence="2">
    <location>
        <begin position="12"/>
        <end position="132"/>
    </location>
</feature>
<protein>
    <submittedName>
        <fullName evidence="3">tRNA 2-thiocytidine biosynthesis protein TtcA</fullName>
    </submittedName>
</protein>
<dbReference type="GO" id="GO:0008033">
    <property type="term" value="P:tRNA processing"/>
    <property type="evidence" value="ECO:0007669"/>
    <property type="project" value="InterPro"/>
</dbReference>
<dbReference type="InterPro" id="IPR011063">
    <property type="entry name" value="TilS/TtcA_N"/>
</dbReference>
<organism evidence="3">
    <name type="scientific">bioreactor metagenome</name>
    <dbReference type="NCBI Taxonomy" id="1076179"/>
    <lineage>
        <taxon>unclassified sequences</taxon>
        <taxon>metagenomes</taxon>
        <taxon>ecological metagenomes</taxon>
    </lineage>
</organism>
<proteinExistence type="predicted"/>
<sequence>MVMDPGYLPENRKMIEDNAKLLNIPITIFDANIYDYVFSQPKNPCYLCSRMRRGNLYAQAKALGCNKIALGHHFDDMIETVLISIIYGSQVRTMMPKLRSDNFEGMELIRPLYLVRESEIIRWKNYNRLEFLHCACRFTECSTVSDNSTSKRAEIKSLIAKLEKGNSQVPLNIFRSVHNIKLGAVIGYTLNGAQHSFLDDYDENPVTGADDGFN</sequence>
<accession>A0A645FDD9</accession>
<reference evidence="3" key="1">
    <citation type="submission" date="2019-08" db="EMBL/GenBank/DDBJ databases">
        <authorList>
            <person name="Kucharzyk K."/>
            <person name="Murdoch R.W."/>
            <person name="Higgins S."/>
            <person name="Loffler F."/>
        </authorList>
    </citation>
    <scope>NUCLEOTIDE SEQUENCE</scope>
</reference>
<dbReference type="Pfam" id="PF01171">
    <property type="entry name" value="ATP_bind_3"/>
    <property type="match status" value="1"/>
</dbReference>
<dbReference type="PIRSF" id="PIRSF004976">
    <property type="entry name" value="ATPase_YdaO"/>
    <property type="match status" value="1"/>
</dbReference>
<keyword evidence="1" id="KW-0808">Transferase</keyword>
<dbReference type="SUPFAM" id="SSF52402">
    <property type="entry name" value="Adenine nucleotide alpha hydrolases-like"/>
    <property type="match status" value="1"/>
</dbReference>
<dbReference type="InterPro" id="IPR035107">
    <property type="entry name" value="tRNA_thiolation_TtcA_Ctu1"/>
</dbReference>
<evidence type="ECO:0000259" key="2">
    <source>
        <dbReference type="Pfam" id="PF01171"/>
    </source>
</evidence>